<dbReference type="AlphaFoldDB" id="A0A068VJ22"/>
<organism evidence="2 3">
    <name type="scientific">Coffea canephora</name>
    <name type="common">Robusta coffee</name>
    <dbReference type="NCBI Taxonomy" id="49390"/>
    <lineage>
        <taxon>Eukaryota</taxon>
        <taxon>Viridiplantae</taxon>
        <taxon>Streptophyta</taxon>
        <taxon>Embryophyta</taxon>
        <taxon>Tracheophyta</taxon>
        <taxon>Spermatophyta</taxon>
        <taxon>Magnoliopsida</taxon>
        <taxon>eudicotyledons</taxon>
        <taxon>Gunneridae</taxon>
        <taxon>Pentapetalae</taxon>
        <taxon>asterids</taxon>
        <taxon>lamiids</taxon>
        <taxon>Gentianales</taxon>
        <taxon>Rubiaceae</taxon>
        <taxon>Ixoroideae</taxon>
        <taxon>Gardenieae complex</taxon>
        <taxon>Bertiereae - Coffeeae clade</taxon>
        <taxon>Coffeeae</taxon>
        <taxon>Coffea</taxon>
    </lineage>
</organism>
<dbReference type="Gramene" id="CDP20589">
    <property type="protein sequence ID" value="CDP20589"/>
    <property type="gene ID" value="GSCOC_T00003181001"/>
</dbReference>
<keyword evidence="1" id="KW-0812">Transmembrane</keyword>
<feature type="transmembrane region" description="Helical" evidence="1">
    <location>
        <begin position="41"/>
        <end position="64"/>
    </location>
</feature>
<evidence type="ECO:0000313" key="2">
    <source>
        <dbReference type="EMBL" id="CDP20589.1"/>
    </source>
</evidence>
<dbReference type="InParanoid" id="A0A068VJ22"/>
<reference evidence="3" key="1">
    <citation type="journal article" date="2014" name="Science">
        <title>The coffee genome provides insight into the convergent evolution of caffeine biosynthesis.</title>
        <authorList>
            <person name="Denoeud F."/>
            <person name="Carretero-Paulet L."/>
            <person name="Dereeper A."/>
            <person name="Droc G."/>
            <person name="Guyot R."/>
            <person name="Pietrella M."/>
            <person name="Zheng C."/>
            <person name="Alberti A."/>
            <person name="Anthony F."/>
            <person name="Aprea G."/>
            <person name="Aury J.M."/>
            <person name="Bento P."/>
            <person name="Bernard M."/>
            <person name="Bocs S."/>
            <person name="Campa C."/>
            <person name="Cenci A."/>
            <person name="Combes M.C."/>
            <person name="Crouzillat D."/>
            <person name="Da Silva C."/>
            <person name="Daddiego L."/>
            <person name="De Bellis F."/>
            <person name="Dussert S."/>
            <person name="Garsmeur O."/>
            <person name="Gayraud T."/>
            <person name="Guignon V."/>
            <person name="Jahn K."/>
            <person name="Jamilloux V."/>
            <person name="Joet T."/>
            <person name="Labadie K."/>
            <person name="Lan T."/>
            <person name="Leclercq J."/>
            <person name="Lepelley M."/>
            <person name="Leroy T."/>
            <person name="Li L.T."/>
            <person name="Librado P."/>
            <person name="Lopez L."/>
            <person name="Munoz A."/>
            <person name="Noel B."/>
            <person name="Pallavicini A."/>
            <person name="Perrotta G."/>
            <person name="Poncet V."/>
            <person name="Pot D."/>
            <person name="Priyono X."/>
            <person name="Rigoreau M."/>
            <person name="Rouard M."/>
            <person name="Rozas J."/>
            <person name="Tranchant-Dubreuil C."/>
            <person name="VanBuren R."/>
            <person name="Zhang Q."/>
            <person name="Andrade A.C."/>
            <person name="Argout X."/>
            <person name="Bertrand B."/>
            <person name="de Kochko A."/>
            <person name="Graziosi G."/>
            <person name="Henry R.J."/>
            <person name="Jayarama X."/>
            <person name="Ming R."/>
            <person name="Nagai C."/>
            <person name="Rounsley S."/>
            <person name="Sankoff D."/>
            <person name="Giuliano G."/>
            <person name="Albert V.A."/>
            <person name="Wincker P."/>
            <person name="Lashermes P."/>
        </authorList>
    </citation>
    <scope>NUCLEOTIDE SEQUENCE [LARGE SCALE GENOMIC DNA]</scope>
    <source>
        <strain evidence="3">cv. DH200-94</strain>
    </source>
</reference>
<dbReference type="STRING" id="49390.A0A068VJ22"/>
<name>A0A068VJ22_COFCA</name>
<dbReference type="EMBL" id="HG740486">
    <property type="protein sequence ID" value="CDP20589.1"/>
    <property type="molecule type" value="Genomic_DNA"/>
</dbReference>
<dbReference type="InterPro" id="IPR036249">
    <property type="entry name" value="Thioredoxin-like_sf"/>
</dbReference>
<evidence type="ECO:0000313" key="3">
    <source>
        <dbReference type="Proteomes" id="UP000295252"/>
    </source>
</evidence>
<keyword evidence="1" id="KW-0472">Membrane</keyword>
<protein>
    <submittedName>
        <fullName evidence="2">DH200=94 genomic scaffold, scaffold_1402</fullName>
    </submittedName>
</protein>
<proteinExistence type="predicted"/>
<dbReference type="Gene3D" id="3.40.30.10">
    <property type="entry name" value="Glutaredoxin"/>
    <property type="match status" value="1"/>
</dbReference>
<accession>A0A068VJ22</accession>
<feature type="transmembrane region" description="Helical" evidence="1">
    <location>
        <begin position="12"/>
        <end position="29"/>
    </location>
</feature>
<keyword evidence="3" id="KW-1185">Reference proteome</keyword>
<dbReference type="Proteomes" id="UP000295252">
    <property type="component" value="Unassembled WGS sequence"/>
</dbReference>
<sequence>MKRILKKRSVKMIARDFIHLLFFTGFFFGHGELDVSFLMVLMNWTPMCLIAFRSVTFLFFWLCGHCKKLPPEYEKVGASFKKVKSVLIGKVSLVFLTCLGTPSYRLCSIFRV</sequence>
<keyword evidence="1" id="KW-1133">Transmembrane helix</keyword>
<evidence type="ECO:0000256" key="1">
    <source>
        <dbReference type="SAM" id="Phobius"/>
    </source>
</evidence>
<gene>
    <name evidence="2" type="ORF">GSCOC_T00003181001</name>
</gene>
<dbReference type="SUPFAM" id="SSF52833">
    <property type="entry name" value="Thioredoxin-like"/>
    <property type="match status" value="1"/>
</dbReference>